<dbReference type="AlphaFoldDB" id="A0A0K9P3K7"/>
<evidence type="ECO:0000313" key="3">
    <source>
        <dbReference type="Proteomes" id="UP000036987"/>
    </source>
</evidence>
<dbReference type="EMBL" id="LFYR01001213">
    <property type="protein sequence ID" value="KMZ63574.1"/>
    <property type="molecule type" value="Genomic_DNA"/>
</dbReference>
<proteinExistence type="predicted"/>
<accession>A0A0K9P3K7</accession>
<reference evidence="3" key="1">
    <citation type="journal article" date="2016" name="Nature">
        <title>The genome of the seagrass Zostera marina reveals angiosperm adaptation to the sea.</title>
        <authorList>
            <person name="Olsen J.L."/>
            <person name="Rouze P."/>
            <person name="Verhelst B."/>
            <person name="Lin Y.-C."/>
            <person name="Bayer T."/>
            <person name="Collen J."/>
            <person name="Dattolo E."/>
            <person name="De Paoli E."/>
            <person name="Dittami S."/>
            <person name="Maumus F."/>
            <person name="Michel G."/>
            <person name="Kersting A."/>
            <person name="Lauritano C."/>
            <person name="Lohaus R."/>
            <person name="Toepel M."/>
            <person name="Tonon T."/>
            <person name="Vanneste K."/>
            <person name="Amirebrahimi M."/>
            <person name="Brakel J."/>
            <person name="Bostroem C."/>
            <person name="Chovatia M."/>
            <person name="Grimwood J."/>
            <person name="Jenkins J.W."/>
            <person name="Jueterbock A."/>
            <person name="Mraz A."/>
            <person name="Stam W.T."/>
            <person name="Tice H."/>
            <person name="Bornberg-Bauer E."/>
            <person name="Green P.J."/>
            <person name="Pearson G.A."/>
            <person name="Procaccini G."/>
            <person name="Duarte C.M."/>
            <person name="Schmutz J."/>
            <person name="Reusch T.B.H."/>
            <person name="Van de Peer Y."/>
        </authorList>
    </citation>
    <scope>NUCLEOTIDE SEQUENCE [LARGE SCALE GENOMIC DNA]</scope>
    <source>
        <strain evidence="3">cv. Finnish</strain>
    </source>
</reference>
<feature type="region of interest" description="Disordered" evidence="1">
    <location>
        <begin position="1"/>
        <end position="86"/>
    </location>
</feature>
<comment type="caution">
    <text evidence="2">The sequence shown here is derived from an EMBL/GenBank/DDBJ whole genome shotgun (WGS) entry which is preliminary data.</text>
</comment>
<sequence length="110" mass="11340">MGWSSIVGGLLPSDGQGESPFSSPVPPPSSPVPPPSSPVPPPSSPVPPPSSPVPPPSSPVPPPSSPVPPPSLSVHDVDDRFDPIGLPTFWEDIEEVRGLSDDGVRQEEET</sequence>
<dbReference type="Proteomes" id="UP000036987">
    <property type="component" value="Unassembled WGS sequence"/>
</dbReference>
<protein>
    <submittedName>
        <fullName evidence="2">Uncharacterized protein</fullName>
    </submittedName>
</protein>
<gene>
    <name evidence="2" type="ORF">ZOSMA_3G00540</name>
</gene>
<evidence type="ECO:0000313" key="2">
    <source>
        <dbReference type="EMBL" id="KMZ63574.1"/>
    </source>
</evidence>
<keyword evidence="3" id="KW-1185">Reference proteome</keyword>
<feature type="compositionally biased region" description="Pro residues" evidence="1">
    <location>
        <begin position="23"/>
        <end position="71"/>
    </location>
</feature>
<organism evidence="2 3">
    <name type="scientific">Zostera marina</name>
    <name type="common">Eelgrass</name>
    <dbReference type="NCBI Taxonomy" id="29655"/>
    <lineage>
        <taxon>Eukaryota</taxon>
        <taxon>Viridiplantae</taxon>
        <taxon>Streptophyta</taxon>
        <taxon>Embryophyta</taxon>
        <taxon>Tracheophyta</taxon>
        <taxon>Spermatophyta</taxon>
        <taxon>Magnoliopsida</taxon>
        <taxon>Liliopsida</taxon>
        <taxon>Zosteraceae</taxon>
        <taxon>Zostera</taxon>
    </lineage>
</organism>
<name>A0A0K9P3K7_ZOSMR</name>
<evidence type="ECO:0000256" key="1">
    <source>
        <dbReference type="SAM" id="MobiDB-lite"/>
    </source>
</evidence>